<evidence type="ECO:0000313" key="3">
    <source>
        <dbReference type="Proteomes" id="UP000886785"/>
    </source>
</evidence>
<name>A0A9D1J0R7_9FIRM</name>
<keyword evidence="1" id="KW-1133">Transmembrane helix</keyword>
<evidence type="ECO:0000256" key="1">
    <source>
        <dbReference type="SAM" id="Phobius"/>
    </source>
</evidence>
<protein>
    <submittedName>
        <fullName evidence="2">Uncharacterized protein</fullName>
    </submittedName>
</protein>
<dbReference type="EMBL" id="DVHF01000038">
    <property type="protein sequence ID" value="HIR56677.1"/>
    <property type="molecule type" value="Genomic_DNA"/>
</dbReference>
<proteinExistence type="predicted"/>
<keyword evidence="1" id="KW-0472">Membrane</keyword>
<evidence type="ECO:0000313" key="2">
    <source>
        <dbReference type="EMBL" id="HIR56677.1"/>
    </source>
</evidence>
<dbReference type="AlphaFoldDB" id="A0A9D1J0R7"/>
<feature type="transmembrane region" description="Helical" evidence="1">
    <location>
        <begin position="118"/>
        <end position="139"/>
    </location>
</feature>
<keyword evidence="1" id="KW-0812">Transmembrane</keyword>
<dbReference type="Proteomes" id="UP000886785">
    <property type="component" value="Unassembled WGS sequence"/>
</dbReference>
<accession>A0A9D1J0R7</accession>
<reference evidence="2" key="2">
    <citation type="journal article" date="2021" name="PeerJ">
        <title>Extensive microbial diversity within the chicken gut microbiome revealed by metagenomics and culture.</title>
        <authorList>
            <person name="Gilroy R."/>
            <person name="Ravi A."/>
            <person name="Getino M."/>
            <person name="Pursley I."/>
            <person name="Horton D.L."/>
            <person name="Alikhan N.F."/>
            <person name="Baker D."/>
            <person name="Gharbi K."/>
            <person name="Hall N."/>
            <person name="Watson M."/>
            <person name="Adriaenssens E.M."/>
            <person name="Foster-Nyarko E."/>
            <person name="Jarju S."/>
            <person name="Secka A."/>
            <person name="Antonio M."/>
            <person name="Oren A."/>
            <person name="Chaudhuri R.R."/>
            <person name="La Ragione R."/>
            <person name="Hildebrand F."/>
            <person name="Pallen M.J."/>
        </authorList>
    </citation>
    <scope>NUCLEOTIDE SEQUENCE</scope>
    <source>
        <strain evidence="2">ChiSjej1B19-7085</strain>
    </source>
</reference>
<organism evidence="2 3">
    <name type="scientific">Candidatus Gallacutalibacter pullicola</name>
    <dbReference type="NCBI Taxonomy" id="2840830"/>
    <lineage>
        <taxon>Bacteria</taxon>
        <taxon>Bacillati</taxon>
        <taxon>Bacillota</taxon>
        <taxon>Clostridia</taxon>
        <taxon>Eubacteriales</taxon>
        <taxon>Candidatus Gallacutalibacter</taxon>
    </lineage>
</organism>
<gene>
    <name evidence="2" type="ORF">IAA54_03330</name>
</gene>
<feature type="transmembrane region" description="Helical" evidence="1">
    <location>
        <begin position="12"/>
        <end position="36"/>
    </location>
</feature>
<sequence length="247" mass="27975">MEKRNPKHPRLVKILTLIVFWSMAVSAVFLIIEIIIAPMIVEDYSMDSLPRSKGEYVLMLVQCLLGIVAMLLPGKLMQKFRIIIPQGMYILYIIFLYCAIYLGEVRSFYYSVPHWDDILHCFSGAMLGALGFSFVALLNNSERVPVNLSPIFVAVFSLCFAVALGVIWEIYEFTFDGLLGLNMQKFAEEVNGELVPLTGHDALSDTMKDLIVDMVGAGTTSIIGYISLKYKKGWIEKLQLRRRSERT</sequence>
<feature type="transmembrane region" description="Helical" evidence="1">
    <location>
        <begin position="151"/>
        <end position="171"/>
    </location>
</feature>
<dbReference type="Pfam" id="PF09997">
    <property type="entry name" value="DUF2238"/>
    <property type="match status" value="1"/>
</dbReference>
<feature type="transmembrane region" description="Helical" evidence="1">
    <location>
        <begin position="56"/>
        <end position="77"/>
    </location>
</feature>
<feature type="transmembrane region" description="Helical" evidence="1">
    <location>
        <begin position="210"/>
        <end position="228"/>
    </location>
</feature>
<comment type="caution">
    <text evidence="2">The sequence shown here is derived from an EMBL/GenBank/DDBJ whole genome shotgun (WGS) entry which is preliminary data.</text>
</comment>
<dbReference type="InterPro" id="IPR014509">
    <property type="entry name" value="YjdF-like"/>
</dbReference>
<reference evidence="2" key="1">
    <citation type="submission" date="2020-10" db="EMBL/GenBank/DDBJ databases">
        <authorList>
            <person name="Gilroy R."/>
        </authorList>
    </citation>
    <scope>NUCLEOTIDE SEQUENCE</scope>
    <source>
        <strain evidence="2">ChiSjej1B19-7085</strain>
    </source>
</reference>
<feature type="transmembrane region" description="Helical" evidence="1">
    <location>
        <begin position="89"/>
        <end position="112"/>
    </location>
</feature>